<proteinExistence type="predicted"/>
<keyword evidence="6 8" id="KW-0482">Metalloprotease</keyword>
<gene>
    <name evidence="8" type="ORF">ACFSCW_13205</name>
</gene>
<dbReference type="Gene3D" id="1.25.40.10">
    <property type="entry name" value="Tetratricopeptide repeat domain"/>
    <property type="match status" value="1"/>
</dbReference>
<dbReference type="EMBL" id="JBHUDY010000002">
    <property type="protein sequence ID" value="MFD1612759.1"/>
    <property type="molecule type" value="Genomic_DNA"/>
</dbReference>
<dbReference type="PANTHER" id="PTHR22726:SF1">
    <property type="entry name" value="METALLOENDOPEPTIDASE OMA1, MITOCHONDRIAL"/>
    <property type="match status" value="1"/>
</dbReference>
<evidence type="ECO:0000256" key="5">
    <source>
        <dbReference type="ARBA" id="ARBA00022833"/>
    </source>
</evidence>
<evidence type="ECO:0000313" key="9">
    <source>
        <dbReference type="Proteomes" id="UP001597115"/>
    </source>
</evidence>
<name>A0ABW4I472_9SPHN</name>
<organism evidence="8 9">
    <name type="scientific">Sphingomonas tabacisoli</name>
    <dbReference type="NCBI Taxonomy" id="2249466"/>
    <lineage>
        <taxon>Bacteria</taxon>
        <taxon>Pseudomonadati</taxon>
        <taxon>Pseudomonadota</taxon>
        <taxon>Alphaproteobacteria</taxon>
        <taxon>Sphingomonadales</taxon>
        <taxon>Sphingomonadaceae</taxon>
        <taxon>Sphingomonas</taxon>
    </lineage>
</organism>
<keyword evidence="9" id="KW-1185">Reference proteome</keyword>
<feature type="domain" description="Peptidase M48" evidence="7">
    <location>
        <begin position="37"/>
        <end position="225"/>
    </location>
</feature>
<dbReference type="SUPFAM" id="SSF48452">
    <property type="entry name" value="TPR-like"/>
    <property type="match status" value="1"/>
</dbReference>
<dbReference type="InterPro" id="IPR051156">
    <property type="entry name" value="Mito/Outer_Membr_Metalloprot"/>
</dbReference>
<evidence type="ECO:0000256" key="1">
    <source>
        <dbReference type="ARBA" id="ARBA00001947"/>
    </source>
</evidence>
<dbReference type="PANTHER" id="PTHR22726">
    <property type="entry name" value="METALLOENDOPEPTIDASE OMA1"/>
    <property type="match status" value="1"/>
</dbReference>
<dbReference type="RefSeq" id="WP_380890161.1">
    <property type="nucleotide sequence ID" value="NZ_JBHUDY010000002.1"/>
</dbReference>
<reference evidence="9" key="1">
    <citation type="journal article" date="2019" name="Int. J. Syst. Evol. Microbiol.">
        <title>The Global Catalogue of Microorganisms (GCM) 10K type strain sequencing project: providing services to taxonomists for standard genome sequencing and annotation.</title>
        <authorList>
            <consortium name="The Broad Institute Genomics Platform"/>
            <consortium name="The Broad Institute Genome Sequencing Center for Infectious Disease"/>
            <person name="Wu L."/>
            <person name="Ma J."/>
        </authorList>
    </citation>
    <scope>NUCLEOTIDE SEQUENCE [LARGE SCALE GENOMIC DNA]</scope>
    <source>
        <strain evidence="9">CGMCC 1.16275</strain>
    </source>
</reference>
<dbReference type="Proteomes" id="UP001597115">
    <property type="component" value="Unassembled WGS sequence"/>
</dbReference>
<dbReference type="InterPro" id="IPR001915">
    <property type="entry name" value="Peptidase_M48"/>
</dbReference>
<evidence type="ECO:0000256" key="6">
    <source>
        <dbReference type="ARBA" id="ARBA00023049"/>
    </source>
</evidence>
<evidence type="ECO:0000313" key="8">
    <source>
        <dbReference type="EMBL" id="MFD1612759.1"/>
    </source>
</evidence>
<sequence>MTLRFRIVLRAALALLISFAVLVRPVAAQSVLRDAETEKWLQDISRPLVVAAGLDPRNFQVVLLYDNNINAFVAGGQIVYIHSATLTEADNTDMVQGVIAHEIGHISGGHVIRFAEGARAATGVMLLSLLLGAAAIAAGGGDAGAGILMAGQRAALGKFLAFTRVQEASADAAAVSTLDKAGVSGKGFLAFFKKLQNQSLRYGYNPKDAYEQTHPLDRERVTLLTEGLQASKAWDAKTDPALEARFQRIRAKLKGYVLDPPQVMRQYPETDLSVPAHYARAYAWHRSAYPDKALAEADALLRAAPHDPYFLELKGQILLESGKPDEALPMLREATQTTGFNPLITSLFGHALVETEDPKNMAEAERVLKSAIAKDNQNPDAWYQLGIVYARKGDEARASLATAERYNLEGNAKLAYVNARMAMAGIPHGSADWVRAQDIYMVSEPDVKKKKKDKKDEPQQ</sequence>
<dbReference type="Pfam" id="PF01435">
    <property type="entry name" value="Peptidase_M48"/>
    <property type="match status" value="1"/>
</dbReference>
<comment type="caution">
    <text evidence="8">The sequence shown here is derived from an EMBL/GenBank/DDBJ whole genome shotgun (WGS) entry which is preliminary data.</text>
</comment>
<comment type="cofactor">
    <cofactor evidence="1">
        <name>Zn(2+)</name>
        <dbReference type="ChEBI" id="CHEBI:29105"/>
    </cofactor>
</comment>
<keyword evidence="3" id="KW-0479">Metal-binding</keyword>
<dbReference type="EC" id="3.4.24.-" evidence="8"/>
<accession>A0ABW4I472</accession>
<evidence type="ECO:0000256" key="4">
    <source>
        <dbReference type="ARBA" id="ARBA00022801"/>
    </source>
</evidence>
<evidence type="ECO:0000256" key="2">
    <source>
        <dbReference type="ARBA" id="ARBA00022670"/>
    </source>
</evidence>
<keyword evidence="5" id="KW-0862">Zinc</keyword>
<dbReference type="GO" id="GO:0008237">
    <property type="term" value="F:metallopeptidase activity"/>
    <property type="evidence" value="ECO:0007669"/>
    <property type="project" value="UniProtKB-KW"/>
</dbReference>
<dbReference type="CDD" id="cd07324">
    <property type="entry name" value="M48C_Oma1-like"/>
    <property type="match status" value="1"/>
</dbReference>
<dbReference type="InterPro" id="IPR011990">
    <property type="entry name" value="TPR-like_helical_dom_sf"/>
</dbReference>
<evidence type="ECO:0000256" key="3">
    <source>
        <dbReference type="ARBA" id="ARBA00022723"/>
    </source>
</evidence>
<keyword evidence="4 8" id="KW-0378">Hydrolase</keyword>
<evidence type="ECO:0000259" key="7">
    <source>
        <dbReference type="Pfam" id="PF01435"/>
    </source>
</evidence>
<keyword evidence="2" id="KW-0645">Protease</keyword>
<dbReference type="Gene3D" id="3.30.2010.10">
    <property type="entry name" value="Metalloproteases ('zincins'), catalytic domain"/>
    <property type="match status" value="1"/>
</dbReference>
<protein>
    <submittedName>
        <fullName evidence="8">M48 family metalloprotease</fullName>
        <ecNumber evidence="8">3.4.24.-</ecNumber>
    </submittedName>
</protein>